<dbReference type="AlphaFoldDB" id="A0AAD6BVH7"/>
<protein>
    <submittedName>
        <fullName evidence="1">Uncharacterized protein</fullName>
    </submittedName>
</protein>
<comment type="caution">
    <text evidence="1">The sequence shown here is derived from an EMBL/GenBank/DDBJ whole genome shotgun (WGS) entry which is preliminary data.</text>
</comment>
<evidence type="ECO:0000313" key="1">
    <source>
        <dbReference type="EMBL" id="KAJ5433068.1"/>
    </source>
</evidence>
<organism evidence="1 2">
    <name type="scientific">Penicillium daleae</name>
    <dbReference type="NCBI Taxonomy" id="63821"/>
    <lineage>
        <taxon>Eukaryota</taxon>
        <taxon>Fungi</taxon>
        <taxon>Dikarya</taxon>
        <taxon>Ascomycota</taxon>
        <taxon>Pezizomycotina</taxon>
        <taxon>Eurotiomycetes</taxon>
        <taxon>Eurotiomycetidae</taxon>
        <taxon>Eurotiales</taxon>
        <taxon>Aspergillaceae</taxon>
        <taxon>Penicillium</taxon>
    </lineage>
</organism>
<accession>A0AAD6BVH7</accession>
<gene>
    <name evidence="1" type="ORF">N7458_012224</name>
</gene>
<reference evidence="1" key="1">
    <citation type="submission" date="2022-12" db="EMBL/GenBank/DDBJ databases">
        <authorList>
            <person name="Petersen C."/>
        </authorList>
    </citation>
    <scope>NUCLEOTIDE SEQUENCE</scope>
    <source>
        <strain evidence="1">IBT 16125</strain>
    </source>
</reference>
<reference evidence="1" key="2">
    <citation type="journal article" date="2023" name="IMA Fungus">
        <title>Comparative genomic study of the Penicillium genus elucidates a diverse pangenome and 15 lateral gene transfer events.</title>
        <authorList>
            <person name="Petersen C."/>
            <person name="Sorensen T."/>
            <person name="Nielsen M.R."/>
            <person name="Sondergaard T.E."/>
            <person name="Sorensen J.L."/>
            <person name="Fitzpatrick D.A."/>
            <person name="Frisvad J.C."/>
            <person name="Nielsen K.L."/>
        </authorList>
    </citation>
    <scope>NUCLEOTIDE SEQUENCE</scope>
    <source>
        <strain evidence="1">IBT 16125</strain>
    </source>
</reference>
<proteinExistence type="predicted"/>
<evidence type="ECO:0000313" key="2">
    <source>
        <dbReference type="Proteomes" id="UP001213681"/>
    </source>
</evidence>
<dbReference type="RefSeq" id="XP_056760360.1">
    <property type="nucleotide sequence ID" value="XM_056915606.1"/>
</dbReference>
<dbReference type="EMBL" id="JAPVEA010000009">
    <property type="protein sequence ID" value="KAJ5433068.1"/>
    <property type="molecule type" value="Genomic_DNA"/>
</dbReference>
<name>A0AAD6BVH7_9EURO</name>
<keyword evidence="2" id="KW-1185">Reference proteome</keyword>
<dbReference type="Proteomes" id="UP001213681">
    <property type="component" value="Unassembled WGS sequence"/>
</dbReference>
<dbReference type="GeneID" id="81605849"/>
<sequence>MGNWEDLDFGEPQPRQDNIDKWERAVNDNNPSILTIKDRLRMLRRWPLQDAKYFCNFYVGLTIGELIQKAAGTDDITETEAIIILNTPFGDCIPEDQKEMANQSRWSQNTKKKFHDAFNLVLTEMDAERRARANAEVAFERVKTIRRAELKNFL</sequence>